<organism evidence="1 2">
    <name type="scientific">Phocaeicola vulgatus</name>
    <name type="common">Bacteroides vulgatus</name>
    <dbReference type="NCBI Taxonomy" id="821"/>
    <lineage>
        <taxon>Bacteria</taxon>
        <taxon>Pseudomonadati</taxon>
        <taxon>Bacteroidota</taxon>
        <taxon>Bacteroidia</taxon>
        <taxon>Bacteroidales</taxon>
        <taxon>Bacteroidaceae</taxon>
        <taxon>Phocaeicola</taxon>
    </lineage>
</organism>
<proteinExistence type="predicted"/>
<dbReference type="AlphaFoldDB" id="A0A396AJL4"/>
<dbReference type="EMBL" id="QSSN01000025">
    <property type="protein sequence ID" value="RGL83129.1"/>
    <property type="molecule type" value="Genomic_DNA"/>
</dbReference>
<name>A0A396AJL4_PHOVU</name>
<dbReference type="Proteomes" id="UP000261278">
    <property type="component" value="Unassembled WGS sequence"/>
</dbReference>
<evidence type="ECO:0000313" key="2">
    <source>
        <dbReference type="Proteomes" id="UP000261278"/>
    </source>
</evidence>
<reference evidence="1 2" key="1">
    <citation type="submission" date="2018-08" db="EMBL/GenBank/DDBJ databases">
        <title>A genome reference for cultivated species of the human gut microbiota.</title>
        <authorList>
            <person name="Zou Y."/>
            <person name="Xue W."/>
            <person name="Luo G."/>
        </authorList>
    </citation>
    <scope>NUCLEOTIDE SEQUENCE [LARGE SCALE GENOMIC DNA]</scope>
    <source>
        <strain evidence="1 2">TF05-18</strain>
    </source>
</reference>
<gene>
    <name evidence="1" type="ORF">DXC44_17245</name>
</gene>
<accession>A0A396AJL4</accession>
<evidence type="ECO:0000313" key="1">
    <source>
        <dbReference type="EMBL" id="RGL83129.1"/>
    </source>
</evidence>
<comment type="caution">
    <text evidence="1">The sequence shown here is derived from an EMBL/GenBank/DDBJ whole genome shotgun (WGS) entry which is preliminary data.</text>
</comment>
<sequence length="59" mass="7131">MARLFFANDRCKAWRKKIPERSEDDFFPANQPDRAALHSQWQRAIFAVRNEIMTLFLYL</sequence>
<protein>
    <submittedName>
        <fullName evidence="1">Uncharacterized protein</fullName>
    </submittedName>
</protein>